<name>A0ABP6DC29_9ACTN</name>
<comment type="caution">
    <text evidence="1">The sequence shown here is derived from an EMBL/GenBank/DDBJ whole genome shotgun (WGS) entry which is preliminary data.</text>
</comment>
<evidence type="ECO:0000313" key="2">
    <source>
        <dbReference type="Proteomes" id="UP001501447"/>
    </source>
</evidence>
<protein>
    <submittedName>
        <fullName evidence="1">Uncharacterized protein</fullName>
    </submittedName>
</protein>
<sequence length="80" mass="8210">MHPLPRIRAGGAARDEFGGEAGEQVVDLPAAPVQQRVHLGALGHALPGLVAVDGVGGHRGLVTFEEYDVIGVVTEHPGGQ</sequence>
<keyword evidence="2" id="KW-1185">Reference proteome</keyword>
<evidence type="ECO:0000313" key="1">
    <source>
        <dbReference type="EMBL" id="GAA2636739.1"/>
    </source>
</evidence>
<accession>A0ABP6DC29</accession>
<gene>
    <name evidence="1" type="ORF">GCM10009863_61610</name>
</gene>
<proteinExistence type="predicted"/>
<dbReference type="EMBL" id="BAAARJ010000028">
    <property type="protein sequence ID" value="GAA2636739.1"/>
    <property type="molecule type" value="Genomic_DNA"/>
</dbReference>
<organism evidence="1 2">
    <name type="scientific">Streptomyces axinellae</name>
    <dbReference type="NCBI Taxonomy" id="552788"/>
    <lineage>
        <taxon>Bacteria</taxon>
        <taxon>Bacillati</taxon>
        <taxon>Actinomycetota</taxon>
        <taxon>Actinomycetes</taxon>
        <taxon>Kitasatosporales</taxon>
        <taxon>Streptomycetaceae</taxon>
        <taxon>Streptomyces</taxon>
    </lineage>
</organism>
<dbReference type="Proteomes" id="UP001501447">
    <property type="component" value="Unassembled WGS sequence"/>
</dbReference>
<reference evidence="2" key="1">
    <citation type="journal article" date="2019" name="Int. J. Syst. Evol. Microbiol.">
        <title>The Global Catalogue of Microorganisms (GCM) 10K type strain sequencing project: providing services to taxonomists for standard genome sequencing and annotation.</title>
        <authorList>
            <consortium name="The Broad Institute Genomics Platform"/>
            <consortium name="The Broad Institute Genome Sequencing Center for Infectious Disease"/>
            <person name="Wu L."/>
            <person name="Ma J."/>
        </authorList>
    </citation>
    <scope>NUCLEOTIDE SEQUENCE [LARGE SCALE GENOMIC DNA]</scope>
    <source>
        <strain evidence="2">JCM 16373</strain>
    </source>
</reference>